<comment type="similarity">
    <text evidence="2 8">Belongs to the adaptor complexes small subunit family.</text>
</comment>
<keyword evidence="8" id="KW-0931">ER-Golgi transport</keyword>
<keyword evidence="9" id="KW-0812">Transmembrane</keyword>
<dbReference type="AlphaFoldDB" id="A0A8C6N4T0"/>
<evidence type="ECO:0000313" key="11">
    <source>
        <dbReference type="Ensembl" id="ENSMSIP00000035412.1"/>
    </source>
</evidence>
<dbReference type="PANTHER" id="PTHR11043:SF2">
    <property type="entry name" value="COATOMER SUBUNIT ZETA-1"/>
    <property type="match status" value="1"/>
</dbReference>
<dbReference type="InterPro" id="IPR022775">
    <property type="entry name" value="AP_mu_sigma_su"/>
</dbReference>
<evidence type="ECO:0000256" key="1">
    <source>
        <dbReference type="ARBA" id="ARBA00004255"/>
    </source>
</evidence>
<feature type="transmembrane region" description="Helical" evidence="9">
    <location>
        <begin position="181"/>
        <end position="203"/>
    </location>
</feature>
<comment type="subunit">
    <text evidence="8">Oligomeric complex that consists of at least the alpha, beta, beta', gamma, delta, epsilon and zeta subunits.</text>
</comment>
<reference evidence="11" key="2">
    <citation type="submission" date="2025-09" db="UniProtKB">
        <authorList>
            <consortium name="Ensembl"/>
        </authorList>
    </citation>
    <scope>IDENTIFICATION</scope>
</reference>
<dbReference type="Pfam" id="PF01217">
    <property type="entry name" value="Clat_adaptor_s"/>
    <property type="match status" value="1"/>
</dbReference>
<dbReference type="InterPro" id="IPR039652">
    <property type="entry name" value="Coatomer_zeta"/>
</dbReference>
<organism evidence="11 12">
    <name type="scientific">Mus spicilegus</name>
    <name type="common">Mound-building mouse</name>
    <dbReference type="NCBI Taxonomy" id="10103"/>
    <lineage>
        <taxon>Eukaryota</taxon>
        <taxon>Metazoa</taxon>
        <taxon>Chordata</taxon>
        <taxon>Craniata</taxon>
        <taxon>Vertebrata</taxon>
        <taxon>Euteleostomi</taxon>
        <taxon>Mammalia</taxon>
        <taxon>Eutheria</taxon>
        <taxon>Euarchontoglires</taxon>
        <taxon>Glires</taxon>
        <taxon>Rodentia</taxon>
        <taxon>Myomorpha</taxon>
        <taxon>Muroidea</taxon>
        <taxon>Muridae</taxon>
        <taxon>Murinae</taxon>
        <taxon>Mus</taxon>
        <taxon>Mus</taxon>
    </lineage>
</organism>
<feature type="transmembrane region" description="Helical" evidence="9">
    <location>
        <begin position="151"/>
        <end position="169"/>
    </location>
</feature>
<dbReference type="SUPFAM" id="SSF64356">
    <property type="entry name" value="SNARE-like"/>
    <property type="match status" value="1"/>
</dbReference>
<evidence type="ECO:0000256" key="4">
    <source>
        <dbReference type="ARBA" id="ARBA00022490"/>
    </source>
</evidence>
<keyword evidence="9" id="KW-1133">Transmembrane helix</keyword>
<dbReference type="GO" id="GO:0006886">
    <property type="term" value="P:intracellular protein transport"/>
    <property type="evidence" value="ECO:0007669"/>
    <property type="project" value="InterPro"/>
</dbReference>
<reference evidence="11" key="1">
    <citation type="submission" date="2025-08" db="UniProtKB">
        <authorList>
            <consortium name="Ensembl"/>
        </authorList>
    </citation>
    <scope>IDENTIFICATION</scope>
</reference>
<evidence type="ECO:0000256" key="3">
    <source>
        <dbReference type="ARBA" id="ARBA00022448"/>
    </source>
</evidence>
<keyword evidence="8" id="KW-0333">Golgi apparatus</keyword>
<dbReference type="GO" id="GO:0000139">
    <property type="term" value="C:Golgi membrane"/>
    <property type="evidence" value="ECO:0007669"/>
    <property type="project" value="UniProtKB-SubCell"/>
</dbReference>
<evidence type="ECO:0000256" key="9">
    <source>
        <dbReference type="SAM" id="Phobius"/>
    </source>
</evidence>
<evidence type="ECO:0000256" key="2">
    <source>
        <dbReference type="ARBA" id="ARBA00006972"/>
    </source>
</evidence>
<sequence length="220" mass="25958">MNTELQARWRHSLYTVKATLILDNDGDTLFAKYYDDIYPRTHWMDSEITLLEGMPVIYKSSINLYFCAIVCFYESELMLMAVLNCLFNSLSQMLRKVSFAGDHGEALLSFLYKIISEIKCYIKWELYKDVNIKFKAVFHHNILIKSSKQQFFTWPCLIIVHTCDFILGPKCFFLNTKSSQVYYLSSVIVKIYCISYYAGFTYYSGEWAHSIFYSNFITYF</sequence>
<keyword evidence="12" id="KW-1185">Reference proteome</keyword>
<comment type="function">
    <text evidence="7">The coatomer is a cytosolic protein complex that binds to dilysine motifs and reversibly associates with Golgi non-clathrin-coated vesicles, which further mediate biosynthetic protein transport from the ER, via the Golgi up to the trans Golgi network. Coatomer complex is required for budding from Golgi membranes, and is essential for the retrograde Golgi-to-ER transport of dilysine-tagged proteins. The zeta subunit may be involved in regulating the coat assembly and, hence, the rate of biosynthetic protein transport due to its association-dissociation properties with the coatomer complex.</text>
</comment>
<keyword evidence="6 8" id="KW-0472">Membrane</keyword>
<dbReference type="Gene3D" id="3.30.450.60">
    <property type="match status" value="1"/>
</dbReference>
<evidence type="ECO:0000313" key="12">
    <source>
        <dbReference type="Proteomes" id="UP000694415"/>
    </source>
</evidence>
<accession>A0A8C6N4T0</accession>
<evidence type="ECO:0000259" key="10">
    <source>
        <dbReference type="Pfam" id="PF01217"/>
    </source>
</evidence>
<dbReference type="Proteomes" id="UP000694415">
    <property type="component" value="Unplaced"/>
</dbReference>
<dbReference type="GeneTree" id="ENSGT00390000004405"/>
<evidence type="ECO:0000256" key="7">
    <source>
        <dbReference type="ARBA" id="ARBA00045555"/>
    </source>
</evidence>
<keyword evidence="8" id="KW-0968">Cytoplasmic vesicle</keyword>
<evidence type="ECO:0000256" key="6">
    <source>
        <dbReference type="ARBA" id="ARBA00023136"/>
    </source>
</evidence>
<keyword evidence="5 8" id="KW-0653">Protein transport</keyword>
<dbReference type="PANTHER" id="PTHR11043">
    <property type="entry name" value="ZETA-COAT PROTEIN"/>
    <property type="match status" value="1"/>
</dbReference>
<dbReference type="GO" id="GO:0006890">
    <property type="term" value="P:retrograde vesicle-mediated transport, Golgi to endoplasmic reticulum"/>
    <property type="evidence" value="ECO:0007669"/>
    <property type="project" value="UniProtKB-UniRule"/>
</dbReference>
<dbReference type="InterPro" id="IPR000804">
    <property type="entry name" value="Clathrin_sm-chain_CS"/>
</dbReference>
<dbReference type="GO" id="GO:0030126">
    <property type="term" value="C:COPI vesicle coat"/>
    <property type="evidence" value="ECO:0007669"/>
    <property type="project" value="UniProtKB-UniRule"/>
</dbReference>
<feature type="domain" description="AP complex mu/sigma subunit" evidence="10">
    <location>
        <begin position="16"/>
        <end position="98"/>
    </location>
</feature>
<feature type="transmembrane region" description="Helical" evidence="9">
    <location>
        <begin position="62"/>
        <end position="87"/>
    </location>
</feature>
<evidence type="ECO:0000256" key="5">
    <source>
        <dbReference type="ARBA" id="ARBA00022927"/>
    </source>
</evidence>
<keyword evidence="3 8" id="KW-0813">Transport</keyword>
<name>A0A8C6N4T0_MUSSI</name>
<dbReference type="InterPro" id="IPR011012">
    <property type="entry name" value="Longin-like_dom_sf"/>
</dbReference>
<dbReference type="Ensembl" id="ENSMSIT00000044609.1">
    <property type="protein sequence ID" value="ENSMSIP00000035412.1"/>
    <property type="gene ID" value="ENSMSIG00000029484.1"/>
</dbReference>
<proteinExistence type="inferred from homology"/>
<dbReference type="GO" id="GO:0006891">
    <property type="term" value="P:intra-Golgi vesicle-mediated transport"/>
    <property type="evidence" value="ECO:0007669"/>
    <property type="project" value="TreeGrafter"/>
</dbReference>
<dbReference type="PROSITE" id="PS00989">
    <property type="entry name" value="CLAT_ADAPTOR_S"/>
    <property type="match status" value="1"/>
</dbReference>
<comment type="subcellular location">
    <subcellularLocation>
        <location evidence="8">Cytoplasm</location>
    </subcellularLocation>
    <subcellularLocation>
        <location evidence="1 8">Golgi apparatus membrane</location>
        <topology evidence="1 8">Peripheral membrane protein</topology>
        <orientation evidence="1 8">Cytoplasmic side</orientation>
    </subcellularLocation>
    <subcellularLocation>
        <location evidence="8">Cytoplasmic vesicle</location>
        <location evidence="8">COPI-coated vesicle membrane</location>
        <topology evidence="8">Peripheral membrane protein</topology>
        <orientation evidence="8">Cytoplasmic side</orientation>
    </subcellularLocation>
</comment>
<keyword evidence="4 8" id="KW-0963">Cytoplasm</keyword>
<protein>
    <recommendedName>
        <fullName evidence="8">Coatomer subunit zeta</fullName>
    </recommendedName>
</protein>
<evidence type="ECO:0000256" key="8">
    <source>
        <dbReference type="RuleBase" id="RU366053"/>
    </source>
</evidence>